<dbReference type="PANTHER" id="PTHR31691">
    <property type="entry name" value="ROTATIN"/>
    <property type="match status" value="1"/>
</dbReference>
<organism evidence="1 2">
    <name type="scientific">Peronospora farinosa</name>
    <dbReference type="NCBI Taxonomy" id="134698"/>
    <lineage>
        <taxon>Eukaryota</taxon>
        <taxon>Sar</taxon>
        <taxon>Stramenopiles</taxon>
        <taxon>Oomycota</taxon>
        <taxon>Peronosporomycetes</taxon>
        <taxon>Peronosporales</taxon>
        <taxon>Peronosporaceae</taxon>
        <taxon>Peronospora</taxon>
    </lineage>
</organism>
<dbReference type="PANTHER" id="PTHR31691:SF1">
    <property type="entry name" value="ROTATIN"/>
    <property type="match status" value="1"/>
</dbReference>
<protein>
    <recommendedName>
        <fullName evidence="3">Rotatin N-terminal domain-containing protein</fullName>
    </recommendedName>
</protein>
<evidence type="ECO:0000313" key="2">
    <source>
        <dbReference type="Proteomes" id="UP001159659"/>
    </source>
</evidence>
<dbReference type="InterPro" id="IPR016024">
    <property type="entry name" value="ARM-type_fold"/>
</dbReference>
<comment type="caution">
    <text evidence="1">The sequence shown here is derived from an EMBL/GenBank/DDBJ whole genome shotgun (WGS) entry which is preliminary data.</text>
</comment>
<dbReference type="GO" id="GO:0007099">
    <property type="term" value="P:centriole replication"/>
    <property type="evidence" value="ECO:0007669"/>
    <property type="project" value="TreeGrafter"/>
</dbReference>
<dbReference type="SUPFAM" id="SSF48371">
    <property type="entry name" value="ARM repeat"/>
    <property type="match status" value="1"/>
</dbReference>
<sequence length="2160" mass="241828">MNNDVTMRLDALVLKLRHPLIKIRSRALHSLLFKLREHLVQWQDLEPLQTSLVPSLLACLEPPLELETLHVLQLLVQSQSDILVTSLQDYGAAEKLQRGANKNPELQATYEKLLKQIYVTKLVSVEAKQRVRVNQLEEKEKKNAVAEEKVRAHRVSCERQKALKVDELEAQGWRFAQVTLTSVDEQHLFEFEVKLQLKTEIQDIVTACATFRNELLRNFPAEVFLQRPVVLQHLLHLVQQPILPDNQTVSCERGEDGDTVVEKAMEVSMGVNYFDEMLNSTFSSKRGNLTGAVVMASLKAIESFLYALQLARKPCLDPTYVVYAPHVYVELFDSYDSYDSRRVLYPRARVEIGVDVSRQWGGESGAQFEQYSLSGAVYRIFISVLPLLRSARHPRLHFLNLLIAALPDLPEKSHLGLAESNGQKLNKLRLERIFGILSGICRPVPPEQAGSNIMDDELELTYSMTWKLVELVLKLLRLYPSSQYCVEKHASKADCDKSSGKTDGSGTITIPRLLWDALKLWIASPVFSEVSSKEWKDESVIQFLAEVDSTIPAFINLKQSSLQDAKSILHFVEFSKLHHEHLANFDPWKKPSAVTLEVARKTIQARCVFSSTDTEIILDAVLQTIWSVLTEGAKDKSGKIVESDVGTIHLILYDMLSELGEMEKPALHDPMVVRFFRGFVDLVEELNNGVDRVSAGCRHQFMTEVICEPKFVALLLLALARHDGDSGDKTNSAVFWKILRITSSQLANFPNDKLVLLLPVVPLLQHFAYIEPSEGSCQEQRSTQPQLAEVLNRLETIVSDHARKVLTCRCLLHQLPCIRKAASSRVIRLLAQTTSSYAEKISKDESVREDPFGGTIVCDGKNLNFEAALMETPLPAVHVGCRQPSENELSSQLSKLDHLCKVISGTCLAFESMREAALKELVMFIEHTSVELFTLLEEMDKLSGLIDLLRSFLQTEENRHDSSMVQQALIVLRTLLLRSWLLRSAIQRDNDMMELLMASVYHSSVSVRAQMYYILLLLTCSAENFIPSGKPVELLSYDKMILSGEAKIPEMIKTTFGLYSGRWMRCLIVTYTLKQQLQASCALLTKRTDSLWLQEVRAIISETPYRSDVGDVKNNADSNTFSILLGAEYAIVAQKLRDAPSHGKCLNALYHLMTMCEAWHFGREHFVGEWEADFERYFAVPPKSERDETIIGSLVVTLSVMFFVMTRREQLRALVVVKRKVLPLLKKSQSKTLSLQVARLLLNVSESKVRDLFLSLAADTDIIATICTKYSAIYATESVLHGLMLEVLLRFAKAMDEDVDSYLSAPSRDKICKRLLEMLSPLLTVVCRHRVPGSFLERDVFAVGSQCMITILRLLPPDSYLASDCSLEHTDSSNLLDGSWASRFLFDHVSSIRELGFLIIEHASSSKPPPTRLLQMVFETCADDTESDAVRAAACTALTKEILQYHERSSDEQAVMLEIFHGTAFSGKMLRLLLHALKGNKLYARASSAFARLVRVLYVQRDRVAPILGDMQKELDAAGQEFEVYRLFVQALSLREWKNNCDRYCSSYMLLPSCDRSTWRRSLLPAILDLMSEVLNLFQAICRDAGFDQAAFFLMHTTLQFQLMVLVQDIHASFDNTLTVATKRRHYGVLDLCAGTLSILVVQAFDQHSKYVSKQLGASTTPGFEGDFVGVVAKLLGPHHPIDFRVSFSRIVPSISLLIPGLLKSLNPSIANALASVTFDLYREVAEFMHLDANTIVATVPELQDRTFPLACIRRVSCALRVLLESSINLQPLVWVKRALPFAMASIKESFSAIRIAGGFGGKRDGSFNTSSNTQCAYVLDLCGRIQTHIEVMSAIVGSNRESQQLVKGEGLLSVLLSNWSVMNMARVRGSQLMLRALHLLANYTFENDTARGSMLISLQSGSAKNAGSERSQTLLSRVLDLAISRGEMTSSHGQVARGAIAASAADMAVSNAACQVAKAALLNTECVLASLKTGSISRLINSLQDRLKQHRQTSKTNHLETGNLAHLLGVLSNVASNKEGARLLYTNWANVLSLVLDDVMHSSDEAIRRNGCLVLRNLALSRAAKNHFAMWEALLDDMIALCVRVSSTPHVDLISLDYLSAALWSLVYDNQKARALLLSRPTSLRNLQQVLGSQNAALQQTFTKDSIENLRRLLMLVKE</sequence>
<name>A0AAV0TNL2_9STRA</name>
<dbReference type="GO" id="GO:0010457">
    <property type="term" value="P:centriole-centriole cohesion"/>
    <property type="evidence" value="ECO:0007669"/>
    <property type="project" value="TreeGrafter"/>
</dbReference>
<dbReference type="GO" id="GO:0032053">
    <property type="term" value="P:ciliary basal body organization"/>
    <property type="evidence" value="ECO:0007669"/>
    <property type="project" value="TreeGrafter"/>
</dbReference>
<dbReference type="InterPro" id="IPR030791">
    <property type="entry name" value="Rotatin"/>
</dbReference>
<proteinExistence type="predicted"/>
<dbReference type="Proteomes" id="UP001159659">
    <property type="component" value="Unassembled WGS sequence"/>
</dbReference>
<reference evidence="1" key="1">
    <citation type="submission" date="2022-12" db="EMBL/GenBank/DDBJ databases">
        <authorList>
            <person name="Webb A."/>
        </authorList>
    </citation>
    <scope>NUCLEOTIDE SEQUENCE</scope>
    <source>
        <strain evidence="1">Pf2</strain>
    </source>
</reference>
<evidence type="ECO:0000313" key="1">
    <source>
        <dbReference type="EMBL" id="CAI5724853.1"/>
    </source>
</evidence>
<gene>
    <name evidence="1" type="ORF">PFR002_LOCUS4986</name>
</gene>
<dbReference type="GO" id="GO:0036064">
    <property type="term" value="C:ciliary basal body"/>
    <property type="evidence" value="ECO:0007669"/>
    <property type="project" value="InterPro"/>
</dbReference>
<dbReference type="GO" id="GO:0005813">
    <property type="term" value="C:centrosome"/>
    <property type="evidence" value="ECO:0007669"/>
    <property type="project" value="InterPro"/>
</dbReference>
<dbReference type="EMBL" id="CANTFK010000756">
    <property type="protein sequence ID" value="CAI5724853.1"/>
    <property type="molecule type" value="Genomic_DNA"/>
</dbReference>
<accession>A0AAV0TNL2</accession>
<dbReference type="GO" id="GO:0005814">
    <property type="term" value="C:centriole"/>
    <property type="evidence" value="ECO:0007669"/>
    <property type="project" value="TreeGrafter"/>
</dbReference>
<evidence type="ECO:0008006" key="3">
    <source>
        <dbReference type="Google" id="ProtNLM"/>
    </source>
</evidence>